<gene>
    <name evidence="1" type="ORF">OESDEN_02824</name>
</gene>
<accession>A0A0B1TI53</accession>
<name>A0A0B1TI53_OESDE</name>
<dbReference type="OrthoDB" id="205662at2759"/>
<dbReference type="EMBL" id="KN549496">
    <property type="protein sequence ID" value="KHJ97208.1"/>
    <property type="molecule type" value="Genomic_DNA"/>
</dbReference>
<protein>
    <submittedName>
        <fullName evidence="1">Uncharacterized protein</fullName>
    </submittedName>
</protein>
<evidence type="ECO:0000313" key="1">
    <source>
        <dbReference type="EMBL" id="KHJ97208.1"/>
    </source>
</evidence>
<keyword evidence="2" id="KW-1185">Reference proteome</keyword>
<evidence type="ECO:0000313" key="2">
    <source>
        <dbReference type="Proteomes" id="UP000053660"/>
    </source>
</evidence>
<sequence length="147" mass="16873">MQSEPICSAMQDSVQYFVRSLNALVIRLCIRVERTTFFAACSRCLMTSLLEDPEGEAAQLFTKCLYKWADTMSKHKTVIDNDLYLRSANRFYDQIQPKVEVNSAYRDGIRTIEMCSEQAMIVMGPTVSPHLSKPWLQSFCFCSCWSV</sequence>
<reference evidence="1 2" key="1">
    <citation type="submission" date="2014-03" db="EMBL/GenBank/DDBJ databases">
        <title>Draft genome of the hookworm Oesophagostomum dentatum.</title>
        <authorList>
            <person name="Mitreva M."/>
        </authorList>
    </citation>
    <scope>NUCLEOTIDE SEQUENCE [LARGE SCALE GENOMIC DNA]</scope>
    <source>
        <strain evidence="1 2">OD-Hann</strain>
    </source>
</reference>
<organism evidence="1 2">
    <name type="scientific">Oesophagostomum dentatum</name>
    <name type="common">Nodular worm</name>
    <dbReference type="NCBI Taxonomy" id="61180"/>
    <lineage>
        <taxon>Eukaryota</taxon>
        <taxon>Metazoa</taxon>
        <taxon>Ecdysozoa</taxon>
        <taxon>Nematoda</taxon>
        <taxon>Chromadorea</taxon>
        <taxon>Rhabditida</taxon>
        <taxon>Rhabditina</taxon>
        <taxon>Rhabditomorpha</taxon>
        <taxon>Strongyloidea</taxon>
        <taxon>Strongylidae</taxon>
        <taxon>Oesophagostomum</taxon>
    </lineage>
</organism>
<dbReference type="Proteomes" id="UP000053660">
    <property type="component" value="Unassembled WGS sequence"/>
</dbReference>
<dbReference type="AlphaFoldDB" id="A0A0B1TI53"/>
<proteinExistence type="predicted"/>